<dbReference type="InterPro" id="IPR036034">
    <property type="entry name" value="PDZ_sf"/>
</dbReference>
<dbReference type="FunFam" id="2.30.42.10:FF:000071">
    <property type="entry name" value="harmonin isoform X1"/>
    <property type="match status" value="1"/>
</dbReference>
<evidence type="ECO:0000256" key="4">
    <source>
        <dbReference type="ARBA" id="ARBA00022490"/>
    </source>
</evidence>
<dbReference type="AlphaFoldDB" id="A0A663M5F6"/>
<keyword evidence="10" id="KW-0206">Cytoskeleton</keyword>
<dbReference type="GO" id="GO:0050885">
    <property type="term" value="P:neuromuscular process controlling balance"/>
    <property type="evidence" value="ECO:0007669"/>
    <property type="project" value="UniProtKB-ARBA"/>
</dbReference>
<dbReference type="GO" id="GO:0001917">
    <property type="term" value="C:photoreceptor inner segment"/>
    <property type="evidence" value="ECO:0007669"/>
    <property type="project" value="TreeGrafter"/>
</dbReference>
<evidence type="ECO:0000256" key="6">
    <source>
        <dbReference type="ARBA" id="ARBA00022737"/>
    </source>
</evidence>
<evidence type="ECO:0000313" key="17">
    <source>
        <dbReference type="Ensembl" id="ENSACUP00000007091.1"/>
    </source>
</evidence>
<keyword evidence="11" id="KW-0966">Cell projection</keyword>
<dbReference type="FunFam" id="1.20.1160.20:FF:000001">
    <property type="entry name" value="harmonin isoform X1"/>
    <property type="match status" value="1"/>
</dbReference>
<dbReference type="GO" id="GO:0002142">
    <property type="term" value="C:stereocilia ankle link complex"/>
    <property type="evidence" value="ECO:0007669"/>
    <property type="project" value="TreeGrafter"/>
</dbReference>
<dbReference type="GO" id="GO:0060122">
    <property type="term" value="P:inner ear receptor cell stereocilium organization"/>
    <property type="evidence" value="ECO:0007669"/>
    <property type="project" value="TreeGrafter"/>
</dbReference>
<dbReference type="CDD" id="cd07353">
    <property type="entry name" value="harmonin_N"/>
    <property type="match status" value="1"/>
</dbReference>
<keyword evidence="6" id="KW-0677">Repeat</keyword>
<gene>
    <name evidence="17" type="primary">USH1C</name>
</gene>
<dbReference type="GO" id="GO:0005886">
    <property type="term" value="C:plasma membrane"/>
    <property type="evidence" value="ECO:0007669"/>
    <property type="project" value="TreeGrafter"/>
</dbReference>
<dbReference type="GO" id="GO:0046549">
    <property type="term" value="P:retinal cone cell development"/>
    <property type="evidence" value="ECO:0007669"/>
    <property type="project" value="TreeGrafter"/>
</dbReference>
<feature type="domain" description="PDZ" evidence="16">
    <location>
        <begin position="467"/>
        <end position="540"/>
    </location>
</feature>
<dbReference type="Proteomes" id="UP000472269">
    <property type="component" value="Unplaced"/>
</dbReference>
<dbReference type="PANTHER" id="PTHR23116:SF36">
    <property type="entry name" value="HARMONIN"/>
    <property type="match status" value="1"/>
</dbReference>
<feature type="coiled-coil region" evidence="15">
    <location>
        <begin position="337"/>
        <end position="387"/>
    </location>
</feature>
<organism evidence="17 18">
    <name type="scientific">Athene cunicularia</name>
    <name type="common">Burrowing owl</name>
    <name type="synonym">Speotyto cunicularia</name>
    <dbReference type="NCBI Taxonomy" id="194338"/>
    <lineage>
        <taxon>Eukaryota</taxon>
        <taxon>Metazoa</taxon>
        <taxon>Chordata</taxon>
        <taxon>Craniata</taxon>
        <taxon>Vertebrata</taxon>
        <taxon>Euteleostomi</taxon>
        <taxon>Archelosauria</taxon>
        <taxon>Archosauria</taxon>
        <taxon>Dinosauria</taxon>
        <taxon>Saurischia</taxon>
        <taxon>Theropoda</taxon>
        <taxon>Coelurosauria</taxon>
        <taxon>Aves</taxon>
        <taxon>Neognathae</taxon>
        <taxon>Neoaves</taxon>
        <taxon>Telluraves</taxon>
        <taxon>Strigiformes</taxon>
        <taxon>Strigidae</taxon>
        <taxon>Athene</taxon>
    </lineage>
</organism>
<reference evidence="17" key="1">
    <citation type="submission" date="2025-08" db="UniProtKB">
        <authorList>
            <consortium name="Ensembl"/>
        </authorList>
    </citation>
    <scope>IDENTIFICATION</scope>
</reference>
<sequence length="596" mass="67023">MCYINEWPKRFLKTFIQQYSDYQVNLLIDNEAEKDYLYDVLRMYHQSMNLPVFVGDLKLVINEPSRLPLFDAIRPLIPLKHQVEYDQLTPKRSRKLKEVRLDRMHPEGLGISVRGGLEFSCGLFISQLVKGGQADNVGLQVGDEIVRINGYSISSCTHEEVINLIRTKKIVSIKVRHIGMIPVKSSADEPLKWQYVDQFVSDSGEGKGSVAGLASSGGRDNKEKKVFISLIGTKGMGCSISSGPTQKPGIFISNVKPGSLSAEVGLEVGDQIVEVNGVDFSNVDHKEAVRVLKSSRTLTISVVAGAGKELFMTEEERQREARLREQERQELMHQKRLALETNKIIKEQQEKERLRKLEISQKAAEEEERYRREIEQITAEEEKFKKEWEEDWGPKEPPKSLKTVTAEVHSAPRSKHKIDLEGVAHDQLETDDMDEVIMKQDKQGFQKYVEDFDPYSMFTPEQIMGKDVRLLRIKKEGSLDLAVEGGIDSPIGKIVVSAIYEDGAADKHGGIVKGDEILAVNGKILIDSRLSEAQATLAKAWNMGGDWIDLVIAASPPKEYDDEIPTIPSSTVSPNTQRKVFEGSAPVYRQGYLLQL</sequence>
<dbReference type="PANTHER" id="PTHR23116">
    <property type="entry name" value="PDZ DOMAIN CONTAINING WHIRLIN AND HARMONIN-RELATED"/>
    <property type="match status" value="1"/>
</dbReference>
<dbReference type="Gene3D" id="1.20.1160.20">
    <property type="match status" value="1"/>
</dbReference>
<evidence type="ECO:0000259" key="16">
    <source>
        <dbReference type="PROSITE" id="PS50106"/>
    </source>
</evidence>
<dbReference type="GO" id="GO:0007605">
    <property type="term" value="P:sensory perception of sound"/>
    <property type="evidence" value="ECO:0007669"/>
    <property type="project" value="UniProtKB-KW"/>
</dbReference>
<dbReference type="FunFam" id="2.30.42.10:FF:000104">
    <property type="entry name" value="harmonin isoform X2"/>
    <property type="match status" value="1"/>
</dbReference>
<feature type="domain" description="PDZ" evidence="16">
    <location>
        <begin position="225"/>
        <end position="295"/>
    </location>
</feature>
<name>A0A663M5F6_ATHCN</name>
<dbReference type="GO" id="GO:0002093">
    <property type="term" value="P:auditory receptor cell morphogenesis"/>
    <property type="evidence" value="ECO:0007669"/>
    <property type="project" value="TreeGrafter"/>
</dbReference>
<dbReference type="Pfam" id="PF00595">
    <property type="entry name" value="PDZ"/>
    <property type="match status" value="3"/>
</dbReference>
<dbReference type="InterPro" id="IPR030237">
    <property type="entry name" value="Harmonin_N"/>
</dbReference>
<keyword evidence="9 15" id="KW-0175">Coiled coil</keyword>
<dbReference type="GO" id="GO:0005829">
    <property type="term" value="C:cytosol"/>
    <property type="evidence" value="ECO:0007669"/>
    <property type="project" value="UniProtKB-SubCell"/>
</dbReference>
<dbReference type="GO" id="GO:1904106">
    <property type="term" value="P:protein localization to microvillus"/>
    <property type="evidence" value="ECO:0007669"/>
    <property type="project" value="UniProtKB-ARBA"/>
</dbReference>
<dbReference type="Gene3D" id="2.30.42.10">
    <property type="match status" value="3"/>
</dbReference>
<evidence type="ECO:0000256" key="1">
    <source>
        <dbReference type="ARBA" id="ARBA00004105"/>
    </source>
</evidence>
<evidence type="ECO:0000256" key="2">
    <source>
        <dbReference type="ARBA" id="ARBA00004245"/>
    </source>
</evidence>
<evidence type="ECO:0000256" key="13">
    <source>
        <dbReference type="ARBA" id="ARBA00064828"/>
    </source>
</evidence>
<proteinExistence type="predicted"/>
<dbReference type="CDD" id="cd06739">
    <property type="entry name" value="PDZ3_harmonin"/>
    <property type="match status" value="1"/>
</dbReference>
<dbReference type="OMA" id="WVQHTPP"/>
<dbReference type="GO" id="GO:0005902">
    <property type="term" value="C:microvillus"/>
    <property type="evidence" value="ECO:0007669"/>
    <property type="project" value="UniProtKB-SubCell"/>
</dbReference>
<dbReference type="InterPro" id="IPR001478">
    <property type="entry name" value="PDZ"/>
</dbReference>
<comment type="subcellular location">
    <subcellularLocation>
        <location evidence="1">Cell projection</location>
        <location evidence="1">Microvillus</location>
    </subcellularLocation>
    <subcellularLocation>
        <location evidence="2">Cytoplasm</location>
        <location evidence="2">Cytoskeleton</location>
    </subcellularLocation>
    <subcellularLocation>
        <location evidence="3">Cytoplasm</location>
        <location evidence="3">Cytosol</location>
    </subcellularLocation>
</comment>
<dbReference type="GO" id="GO:0005856">
    <property type="term" value="C:cytoskeleton"/>
    <property type="evidence" value="ECO:0007669"/>
    <property type="project" value="UniProtKB-SubCell"/>
</dbReference>
<comment type="subunit">
    <text evidence="13">Part of the IMAC/intermicrovillar adhesion complex/intermicrovillar tip-link complex composed of ANKS4B, MYO7B, USH1C, CDHR2 and CDHR5. Part of a complex composed of USH1C, USH1G and MYO7A. Interacts with F-actin. Interacts with USH2A. Interacts with SLC4A7. Interacts (via PDZ1 domain) with the C-terminus of USHBP1. Interacts (via N-terminus and PDZ 2 domain) with CDH23. Interacts with USH1G. Interacts with MYO7B. Interacts with CDHR2 and CDHR5; may mediate their interaction with MYO7B at the microvilli tip. Interacts (via PDZ 1 domain) with ANKS4B. Interacts (via PDZ 1 domain) with DOCK4.</text>
</comment>
<evidence type="ECO:0000256" key="14">
    <source>
        <dbReference type="ARBA" id="ARBA00073777"/>
    </source>
</evidence>
<dbReference type="CDD" id="cd06738">
    <property type="entry name" value="PDZ2_harmonin"/>
    <property type="match status" value="1"/>
</dbReference>
<dbReference type="GO" id="GO:1904970">
    <property type="term" value="P:brush border assembly"/>
    <property type="evidence" value="ECO:0007669"/>
    <property type="project" value="UniProtKB-ARBA"/>
</dbReference>
<protein>
    <recommendedName>
        <fullName evidence="14">Harmonin</fullName>
    </recommendedName>
</protein>
<evidence type="ECO:0000256" key="9">
    <source>
        <dbReference type="ARBA" id="ARBA00023054"/>
    </source>
</evidence>
<keyword evidence="18" id="KW-1185">Reference proteome</keyword>
<dbReference type="GO" id="GO:0032426">
    <property type="term" value="C:stereocilium tip"/>
    <property type="evidence" value="ECO:0007669"/>
    <property type="project" value="TreeGrafter"/>
</dbReference>
<dbReference type="CDD" id="cd06737">
    <property type="entry name" value="PDZ1_harmonin"/>
    <property type="match status" value="1"/>
</dbReference>
<evidence type="ECO:0000256" key="8">
    <source>
        <dbReference type="ARBA" id="ARBA00022782"/>
    </source>
</evidence>
<dbReference type="SUPFAM" id="SSF50156">
    <property type="entry name" value="PDZ domain-like"/>
    <property type="match status" value="3"/>
</dbReference>
<evidence type="ECO:0000256" key="5">
    <source>
        <dbReference type="ARBA" id="ARBA00022553"/>
    </source>
</evidence>
<keyword evidence="7" id="KW-1009">Hearing</keyword>
<comment type="function">
    <text evidence="12">Anchoring/scaffolding protein that is a part of the functional network formed by USH1C, USH1G, CDH23 and MYO7A that mediates mechanotransduction in cochlear hair cells. Required for normal development and maintenance of cochlear hair cell bundles. As part of the intermicrovillar adhesion complex/IMAC plays a role in brush border differentiation, controlling microvilli organization and length. Probably plays a central regulatory role in the assembly of the complex, recruiting CDHR2, CDHR5 and MYO7B to the microvilli tips.</text>
</comment>
<dbReference type="SMART" id="SM00228">
    <property type="entry name" value="PDZ"/>
    <property type="match status" value="3"/>
</dbReference>
<evidence type="ECO:0000313" key="18">
    <source>
        <dbReference type="Proteomes" id="UP000472269"/>
    </source>
</evidence>
<feature type="domain" description="PDZ" evidence="16">
    <location>
        <begin position="98"/>
        <end position="166"/>
    </location>
</feature>
<dbReference type="Ensembl" id="ENSACUT00000007578.1">
    <property type="protein sequence ID" value="ENSACUP00000007091.1"/>
    <property type="gene ID" value="ENSACUG00000004856.1"/>
</dbReference>
<reference evidence="17" key="2">
    <citation type="submission" date="2025-09" db="UniProtKB">
        <authorList>
            <consortium name="Ensembl"/>
        </authorList>
    </citation>
    <scope>IDENTIFICATION</scope>
</reference>
<dbReference type="GO" id="GO:0005929">
    <property type="term" value="C:cilium"/>
    <property type="evidence" value="ECO:0007669"/>
    <property type="project" value="TreeGrafter"/>
</dbReference>
<dbReference type="PROSITE" id="PS50106">
    <property type="entry name" value="PDZ"/>
    <property type="match status" value="3"/>
</dbReference>
<keyword evidence="8" id="KW-0221">Differentiation</keyword>
<dbReference type="FunFam" id="2.30.42.10:FF:000062">
    <property type="entry name" value="harmonin isoform X1"/>
    <property type="match status" value="1"/>
</dbReference>
<evidence type="ECO:0000256" key="15">
    <source>
        <dbReference type="SAM" id="Coils"/>
    </source>
</evidence>
<evidence type="ECO:0000256" key="11">
    <source>
        <dbReference type="ARBA" id="ARBA00023273"/>
    </source>
</evidence>
<evidence type="ECO:0000256" key="3">
    <source>
        <dbReference type="ARBA" id="ARBA00004514"/>
    </source>
</evidence>
<dbReference type="Pfam" id="PF21219">
    <property type="entry name" value="USH1C_N"/>
    <property type="match status" value="1"/>
</dbReference>
<evidence type="ECO:0000256" key="7">
    <source>
        <dbReference type="ARBA" id="ARBA00022740"/>
    </source>
</evidence>
<evidence type="ECO:0000256" key="10">
    <source>
        <dbReference type="ARBA" id="ARBA00023212"/>
    </source>
</evidence>
<keyword evidence="5" id="KW-0597">Phosphoprotein</keyword>
<evidence type="ECO:0000256" key="12">
    <source>
        <dbReference type="ARBA" id="ARBA00056915"/>
    </source>
</evidence>
<dbReference type="GO" id="GO:0005903">
    <property type="term" value="C:brush border"/>
    <property type="evidence" value="ECO:0007669"/>
    <property type="project" value="UniProtKB-ARBA"/>
</dbReference>
<accession>A0A663M5F6</accession>
<dbReference type="InterPro" id="IPR051844">
    <property type="entry name" value="USH2_Complex_Protein"/>
</dbReference>
<keyword evidence="4" id="KW-0963">Cytoplasm</keyword>